<name>A0ACB9ELY9_9ASTR</name>
<protein>
    <submittedName>
        <fullName evidence="1">Uncharacterized protein</fullName>
    </submittedName>
</protein>
<gene>
    <name evidence="1" type="ORF">L1987_50240</name>
</gene>
<proteinExistence type="predicted"/>
<keyword evidence="2" id="KW-1185">Reference proteome</keyword>
<accession>A0ACB9ELY9</accession>
<evidence type="ECO:0000313" key="2">
    <source>
        <dbReference type="Proteomes" id="UP001056120"/>
    </source>
</evidence>
<organism evidence="1 2">
    <name type="scientific">Smallanthus sonchifolius</name>
    <dbReference type="NCBI Taxonomy" id="185202"/>
    <lineage>
        <taxon>Eukaryota</taxon>
        <taxon>Viridiplantae</taxon>
        <taxon>Streptophyta</taxon>
        <taxon>Embryophyta</taxon>
        <taxon>Tracheophyta</taxon>
        <taxon>Spermatophyta</taxon>
        <taxon>Magnoliopsida</taxon>
        <taxon>eudicotyledons</taxon>
        <taxon>Gunneridae</taxon>
        <taxon>Pentapetalae</taxon>
        <taxon>asterids</taxon>
        <taxon>campanulids</taxon>
        <taxon>Asterales</taxon>
        <taxon>Asteraceae</taxon>
        <taxon>Asteroideae</taxon>
        <taxon>Heliantheae alliance</taxon>
        <taxon>Millerieae</taxon>
        <taxon>Smallanthus</taxon>
    </lineage>
</organism>
<sequence length="1090" mass="120242">MFAKKLLNKATKLHNLHHHQPNLKGCLTPDELDFQIAVHYGVPSTASVLAFDPIQRVLAIGTLDGRIKVIGGDDIEGLLISPKQLPFKYLEFLSNKGFLVSISNDNDIQVWNLENRSIASSLQWSSNITSFSVIYGSFFMYVGDENGLMSVLKHEEDGELLLLPYHISSKSLIEAAKSSFPDHQTIVGVLHQPSSSGNRVLIAYESGLIILWDIFEAQVVVVRGDKVLELKDGVVDFSGQPEHDLEEKEITALCWASSNGTVVAVGYIDGDIMFWKTSTTESSKKQKTAASNNNVVRLQLSSAERKLPVIVLHWSANIKSQNDGDGQMFVYGGDEIGSDEVLTVLSLEWSPGMETLKCVGRAEVTLIGSFADMCLLPSAISNHGADLLVLTSPGHLQLVNHKNLAALASEHEKRITLSSLECPLVIPTLNPVLSAAKLISLVGSENTSKFLVEVATNMKVNSTHNLATGSWPISGGIAYQFTSPEGYVIERIYIAGYMDGSVRIWDATSPVLSILCVIGAMKDVEVSGSTSPISELNLCSSTSRLAVGNQVGLIRVYSLNSSSKEMDLHIVTGIKQEVHKQPQGEGPTCIASFHLLDSPVQALQYMDHGAKLAVAHECGRVAVLDMNSFSVSFLTESLPNPSSPVISMIWKSFVYNGVKSPKDAGPKNLDKNVEKLMFVSTKDAKLYVFDGDNRMINSKPMQLKKDTTAISMHIIEGSTSIVESVEQKESTQLTKDIAARNEPTSEIGHHKTEHINSGQNAMDSLVLLCCKDALYLYRLKYVFQGNEKPLLKVKLEKHCCWTSTFKKDEKTCGLVLLYQSGELEIRSLPDLELVKVASLLSILRWSYKANMQRTMCSTENGQIAMINGSEVAFLSLLKSDDDLRVMESFPSLHDKVLAAAVEAVISSSHNQKKKQGIPGALVNILKGFRGKTINNNFPEDFKLGFSNPDRIFSKNPFPDPLESNINDQEDIELDIDDIEIDEPVSVSMPTSSHTKQKEEAGKKTDREMLLDGDNDEPRLRTREEIIAKYRKNAGDASSVAGQARNKLLERQEKLEKISKRTQDLSNEAEDFASLANELVKAMERRKWWQI</sequence>
<evidence type="ECO:0000313" key="1">
    <source>
        <dbReference type="EMBL" id="KAI3759857.1"/>
    </source>
</evidence>
<dbReference type="Proteomes" id="UP001056120">
    <property type="component" value="Linkage Group LG17"/>
</dbReference>
<dbReference type="EMBL" id="CM042034">
    <property type="protein sequence ID" value="KAI3759857.1"/>
    <property type="molecule type" value="Genomic_DNA"/>
</dbReference>
<reference evidence="2" key="1">
    <citation type="journal article" date="2022" name="Mol. Ecol. Resour.">
        <title>The genomes of chicory, endive, great burdock and yacon provide insights into Asteraceae palaeo-polyploidization history and plant inulin production.</title>
        <authorList>
            <person name="Fan W."/>
            <person name="Wang S."/>
            <person name="Wang H."/>
            <person name="Wang A."/>
            <person name="Jiang F."/>
            <person name="Liu H."/>
            <person name="Zhao H."/>
            <person name="Xu D."/>
            <person name="Zhang Y."/>
        </authorList>
    </citation>
    <scope>NUCLEOTIDE SEQUENCE [LARGE SCALE GENOMIC DNA]</scope>
    <source>
        <strain evidence="2">cv. Yunnan</strain>
    </source>
</reference>
<reference evidence="1 2" key="2">
    <citation type="journal article" date="2022" name="Mol. Ecol. Resour.">
        <title>The genomes of chicory, endive, great burdock and yacon provide insights into Asteraceae paleo-polyploidization history and plant inulin production.</title>
        <authorList>
            <person name="Fan W."/>
            <person name="Wang S."/>
            <person name="Wang H."/>
            <person name="Wang A."/>
            <person name="Jiang F."/>
            <person name="Liu H."/>
            <person name="Zhao H."/>
            <person name="Xu D."/>
            <person name="Zhang Y."/>
        </authorList>
    </citation>
    <scope>NUCLEOTIDE SEQUENCE [LARGE SCALE GENOMIC DNA]</scope>
    <source>
        <strain evidence="2">cv. Yunnan</strain>
        <tissue evidence="1">Leaves</tissue>
    </source>
</reference>
<comment type="caution">
    <text evidence="1">The sequence shown here is derived from an EMBL/GenBank/DDBJ whole genome shotgun (WGS) entry which is preliminary data.</text>
</comment>